<feature type="signal peptide" evidence="1">
    <location>
        <begin position="1"/>
        <end position="24"/>
    </location>
</feature>
<dbReference type="EnsemblMetazoa" id="XM_028274246.2">
    <property type="protein sequence ID" value="XP_028130047.1"/>
    <property type="gene ID" value="LOC114326046"/>
</dbReference>
<dbReference type="Proteomes" id="UP001652700">
    <property type="component" value="Unplaced"/>
</dbReference>
<dbReference type="AlphaFoldDB" id="A0A6P7F578"/>
<reference evidence="2" key="2">
    <citation type="submission" date="2025-05" db="UniProtKB">
        <authorList>
            <consortium name="EnsemblMetazoa"/>
        </authorList>
    </citation>
    <scope>IDENTIFICATION</scope>
</reference>
<keyword evidence="1" id="KW-0732">Signal</keyword>
<reference evidence="4" key="1">
    <citation type="submission" date="2025-04" db="UniProtKB">
        <authorList>
            <consortium name="RefSeq"/>
        </authorList>
    </citation>
    <scope>IDENTIFICATION</scope>
    <source>
        <tissue evidence="4">Whole insect</tissue>
    </source>
</reference>
<accession>A0A6P7F578</accession>
<evidence type="ECO:0000313" key="3">
    <source>
        <dbReference type="Proteomes" id="UP001652700"/>
    </source>
</evidence>
<gene>
    <name evidence="4" type="primary">LOC114326046</name>
</gene>
<dbReference type="RefSeq" id="XP_028130047.1">
    <property type="nucleotide sequence ID" value="XM_028274246.1"/>
</dbReference>
<keyword evidence="3" id="KW-1185">Reference proteome</keyword>
<feature type="chain" id="PRO_5028100135" evidence="1">
    <location>
        <begin position="25"/>
        <end position="121"/>
    </location>
</feature>
<protein>
    <submittedName>
        <fullName evidence="4">Uncharacterized protein LOC114326046 isoform X1</fullName>
    </submittedName>
</protein>
<organism evidence="4">
    <name type="scientific">Diabrotica virgifera virgifera</name>
    <name type="common">western corn rootworm</name>
    <dbReference type="NCBI Taxonomy" id="50390"/>
    <lineage>
        <taxon>Eukaryota</taxon>
        <taxon>Metazoa</taxon>
        <taxon>Ecdysozoa</taxon>
        <taxon>Arthropoda</taxon>
        <taxon>Hexapoda</taxon>
        <taxon>Insecta</taxon>
        <taxon>Pterygota</taxon>
        <taxon>Neoptera</taxon>
        <taxon>Endopterygota</taxon>
        <taxon>Coleoptera</taxon>
        <taxon>Polyphaga</taxon>
        <taxon>Cucujiformia</taxon>
        <taxon>Chrysomeloidea</taxon>
        <taxon>Chrysomelidae</taxon>
        <taxon>Galerucinae</taxon>
        <taxon>Diabroticina</taxon>
        <taxon>Diabroticites</taxon>
        <taxon>Diabrotica</taxon>
    </lineage>
</organism>
<evidence type="ECO:0000313" key="2">
    <source>
        <dbReference type="EnsemblMetazoa" id="XP_028130047.1"/>
    </source>
</evidence>
<evidence type="ECO:0000313" key="4">
    <source>
        <dbReference type="RefSeq" id="XP_028130047.1"/>
    </source>
</evidence>
<dbReference type="KEGG" id="dvv:114326046"/>
<dbReference type="GeneID" id="114326046"/>
<name>A0A6P7F578_DIAVI</name>
<proteinExistence type="predicted"/>
<dbReference type="InParanoid" id="A0A6P7F578"/>
<sequence>MSWSSNMSIVGIVFAALAVALVTADEISDCRCVPGHEARKDFDGVVKCHFPPNLIMLPYDCNITDYPPCICSGSTEPEKILTTAKGFECKEVEQVKPLKFRRWPCENKEEWEKYYEKQKTL</sequence>
<evidence type="ECO:0000256" key="1">
    <source>
        <dbReference type="SAM" id="SignalP"/>
    </source>
</evidence>